<feature type="signal peptide" evidence="1">
    <location>
        <begin position="1"/>
        <end position="25"/>
    </location>
</feature>
<feature type="chain" id="PRO_5036469697" evidence="1">
    <location>
        <begin position="26"/>
        <end position="110"/>
    </location>
</feature>
<comment type="caution">
    <text evidence="2">The sequence shown here is derived from an EMBL/GenBank/DDBJ whole genome shotgun (WGS) entry which is preliminary data.</text>
</comment>
<accession>A0A8X6NQL9</accession>
<name>A0A8X6NQL9_NEPPI</name>
<evidence type="ECO:0000313" key="3">
    <source>
        <dbReference type="Proteomes" id="UP000887013"/>
    </source>
</evidence>
<keyword evidence="3" id="KW-1185">Reference proteome</keyword>
<sequence length="110" mass="12541">MHNLVYNVFLIVLLVPLQTNVFTESSVLSQDVNHLMKYVTFYEVQGESSLGVKMKHSKRNTSVLNDFVQIPTTTEIMALTSQLKREVSGRLNEMLVRIVNNMEVRIEALG</sequence>
<evidence type="ECO:0000313" key="2">
    <source>
        <dbReference type="EMBL" id="GFT26625.1"/>
    </source>
</evidence>
<proteinExistence type="predicted"/>
<dbReference type="EMBL" id="BMAW01106898">
    <property type="protein sequence ID" value="GFT26625.1"/>
    <property type="molecule type" value="Genomic_DNA"/>
</dbReference>
<gene>
    <name evidence="2" type="ORF">NPIL_463341</name>
</gene>
<keyword evidence="1" id="KW-0732">Signal</keyword>
<reference evidence="2" key="1">
    <citation type="submission" date="2020-08" db="EMBL/GenBank/DDBJ databases">
        <title>Multicomponent nature underlies the extraordinary mechanical properties of spider dragline silk.</title>
        <authorList>
            <person name="Kono N."/>
            <person name="Nakamura H."/>
            <person name="Mori M."/>
            <person name="Yoshida Y."/>
            <person name="Ohtoshi R."/>
            <person name="Malay A.D."/>
            <person name="Moran D.A.P."/>
            <person name="Tomita M."/>
            <person name="Numata K."/>
            <person name="Arakawa K."/>
        </authorList>
    </citation>
    <scope>NUCLEOTIDE SEQUENCE</scope>
</reference>
<protein>
    <submittedName>
        <fullName evidence="2">Uncharacterized protein</fullName>
    </submittedName>
</protein>
<dbReference type="Proteomes" id="UP000887013">
    <property type="component" value="Unassembled WGS sequence"/>
</dbReference>
<evidence type="ECO:0000256" key="1">
    <source>
        <dbReference type="SAM" id="SignalP"/>
    </source>
</evidence>
<organism evidence="2 3">
    <name type="scientific">Nephila pilipes</name>
    <name type="common">Giant wood spider</name>
    <name type="synonym">Nephila maculata</name>
    <dbReference type="NCBI Taxonomy" id="299642"/>
    <lineage>
        <taxon>Eukaryota</taxon>
        <taxon>Metazoa</taxon>
        <taxon>Ecdysozoa</taxon>
        <taxon>Arthropoda</taxon>
        <taxon>Chelicerata</taxon>
        <taxon>Arachnida</taxon>
        <taxon>Araneae</taxon>
        <taxon>Araneomorphae</taxon>
        <taxon>Entelegynae</taxon>
        <taxon>Araneoidea</taxon>
        <taxon>Nephilidae</taxon>
        <taxon>Nephila</taxon>
    </lineage>
</organism>
<dbReference type="AlphaFoldDB" id="A0A8X6NQL9"/>